<dbReference type="EMBL" id="JAJTWT010000021">
    <property type="protein sequence ID" value="MCE4540711.1"/>
    <property type="molecule type" value="Genomic_DNA"/>
</dbReference>
<sequence length="342" mass="38880">MKTKEDAKVLGEEIKKVLLQVIDVHEKAIRSLDGTELAESYQSLISNVTRQVRDELLPRYEGAKIILYEDGRSVRDFEFELKRHWNRAISSYVRHYKNATPPSIKKLLDSPDYENAAEEYERLLIGQVQVLIIPMLKKQLAPGDDFYLFCRELMAQTDHDIAVENIAQSGMTPAQLDCAFFGMFGLLVQAERYAEDGRNAQAYSALIDASHLIGMHEGASYAMARFDEVAAKRHAKQNSLKSRDGKDKIKMRAAELFYGLGPKDEQGRRCKWGSANDAFEAVWSALEKEAHAQGVKLKISDRTILSLCRRLHKRDKDGTGFEIHVEIMQIMPDGTEYRVPVL</sequence>
<proteinExistence type="predicted"/>
<gene>
    <name evidence="1" type="ORF">LXT12_26100</name>
</gene>
<organism evidence="1 2">
    <name type="scientific">Pelomonas caseinilytica</name>
    <dbReference type="NCBI Taxonomy" id="2906763"/>
    <lineage>
        <taxon>Bacteria</taxon>
        <taxon>Pseudomonadati</taxon>
        <taxon>Pseudomonadota</taxon>
        <taxon>Betaproteobacteria</taxon>
        <taxon>Burkholderiales</taxon>
        <taxon>Sphaerotilaceae</taxon>
        <taxon>Roseateles</taxon>
    </lineage>
</organism>
<dbReference type="Proteomes" id="UP001201463">
    <property type="component" value="Unassembled WGS sequence"/>
</dbReference>
<name>A0ABS8XQ55_9BURK</name>
<dbReference type="RefSeq" id="WP_233395384.1">
    <property type="nucleotide sequence ID" value="NZ_JAJTWT010000021.1"/>
</dbReference>
<evidence type="ECO:0000313" key="1">
    <source>
        <dbReference type="EMBL" id="MCE4540711.1"/>
    </source>
</evidence>
<reference evidence="1 2" key="1">
    <citation type="submission" date="2021-12" db="EMBL/GenBank/DDBJ databases">
        <title>Genome seq of p7.</title>
        <authorList>
            <person name="Seo T."/>
        </authorList>
    </citation>
    <scope>NUCLEOTIDE SEQUENCE [LARGE SCALE GENOMIC DNA]</scope>
    <source>
        <strain evidence="1 2">P7</strain>
    </source>
</reference>
<protein>
    <submittedName>
        <fullName evidence="1">Uncharacterized protein</fullName>
    </submittedName>
</protein>
<evidence type="ECO:0000313" key="2">
    <source>
        <dbReference type="Proteomes" id="UP001201463"/>
    </source>
</evidence>
<comment type="caution">
    <text evidence="1">The sequence shown here is derived from an EMBL/GenBank/DDBJ whole genome shotgun (WGS) entry which is preliminary data.</text>
</comment>
<accession>A0ABS8XQ55</accession>
<keyword evidence="2" id="KW-1185">Reference proteome</keyword>